<keyword evidence="2" id="KW-0472">Membrane</keyword>
<keyword evidence="5" id="KW-0732">Signal</keyword>
<proteinExistence type="predicted"/>
<feature type="signal peptide" evidence="5">
    <location>
        <begin position="1"/>
        <end position="25"/>
    </location>
</feature>
<dbReference type="EMBL" id="CP096040">
    <property type="protein sequence ID" value="USQ95341.1"/>
    <property type="molecule type" value="Genomic_DNA"/>
</dbReference>
<dbReference type="InterPro" id="IPR011662">
    <property type="entry name" value="Secretin/TonB_short_N"/>
</dbReference>
<dbReference type="SMART" id="SM00965">
    <property type="entry name" value="STN"/>
    <property type="match status" value="1"/>
</dbReference>
<keyword evidence="1" id="KW-0813">Transport</keyword>
<evidence type="ECO:0000256" key="3">
    <source>
        <dbReference type="ARBA" id="ARBA00023237"/>
    </source>
</evidence>
<evidence type="ECO:0000313" key="7">
    <source>
        <dbReference type="EMBL" id="USQ95341.1"/>
    </source>
</evidence>
<organism evidence="7 8">
    <name type="scientific">Caulobacter segnis</name>
    <dbReference type="NCBI Taxonomy" id="88688"/>
    <lineage>
        <taxon>Bacteria</taxon>
        <taxon>Pseudomonadati</taxon>
        <taxon>Pseudomonadota</taxon>
        <taxon>Alphaproteobacteria</taxon>
        <taxon>Caulobacterales</taxon>
        <taxon>Caulobacteraceae</taxon>
        <taxon>Caulobacter</taxon>
    </lineage>
</organism>
<protein>
    <submittedName>
        <fullName evidence="7">STN domain-containing protein</fullName>
    </submittedName>
</protein>
<feature type="domain" description="Secretin/TonB short N-terminal" evidence="6">
    <location>
        <begin position="54"/>
        <end position="105"/>
    </location>
</feature>
<keyword evidence="3" id="KW-0998">Cell outer membrane</keyword>
<accession>A0ABY4ZRK4</accession>
<reference evidence="7 8" key="1">
    <citation type="submission" date="2022-04" db="EMBL/GenBank/DDBJ databases">
        <title>Genome sequence of soybean root-associated Caulobacter segnis RL271.</title>
        <authorList>
            <person name="Longley R."/>
            <person name="Bonito G."/>
            <person name="Trigodet F."/>
            <person name="Crosson S."/>
            <person name="Fiebig A."/>
        </authorList>
    </citation>
    <scope>NUCLEOTIDE SEQUENCE [LARGE SCALE GENOMIC DNA]</scope>
    <source>
        <strain evidence="7 8">RL271</strain>
    </source>
</reference>
<dbReference type="Gene3D" id="3.55.50.30">
    <property type="match status" value="1"/>
</dbReference>
<evidence type="ECO:0000256" key="1">
    <source>
        <dbReference type="ARBA" id="ARBA00022448"/>
    </source>
</evidence>
<evidence type="ECO:0000256" key="2">
    <source>
        <dbReference type="ARBA" id="ARBA00023136"/>
    </source>
</evidence>
<sequence>MKTIDLRGLLLAGCAAVTMAGAATAAQAQAVRAYAIQRQDLASALRAYSLKSGQDVIYDPSLVRGRTSPGVSGRLTDEAALEAVLAGNGLGVRRTPSGGLSIVPGGEADRPQTMSAGDLEPGGHRR</sequence>
<evidence type="ECO:0000259" key="6">
    <source>
        <dbReference type="SMART" id="SM00965"/>
    </source>
</evidence>
<dbReference type="Pfam" id="PF07660">
    <property type="entry name" value="STN"/>
    <property type="match status" value="1"/>
</dbReference>
<keyword evidence="8" id="KW-1185">Reference proteome</keyword>
<feature type="chain" id="PRO_5046879654" evidence="5">
    <location>
        <begin position="26"/>
        <end position="126"/>
    </location>
</feature>
<feature type="region of interest" description="Disordered" evidence="4">
    <location>
        <begin position="92"/>
        <end position="126"/>
    </location>
</feature>
<dbReference type="Proteomes" id="UP001057520">
    <property type="component" value="Chromosome"/>
</dbReference>
<evidence type="ECO:0000256" key="4">
    <source>
        <dbReference type="SAM" id="MobiDB-lite"/>
    </source>
</evidence>
<gene>
    <name evidence="7" type="ORF">MZV50_22770</name>
</gene>
<evidence type="ECO:0000313" key="8">
    <source>
        <dbReference type="Proteomes" id="UP001057520"/>
    </source>
</evidence>
<name>A0ABY4ZRK4_9CAUL</name>
<evidence type="ECO:0000256" key="5">
    <source>
        <dbReference type="SAM" id="SignalP"/>
    </source>
</evidence>